<gene>
    <name evidence="1" type="ORF">KQX54_004098</name>
</gene>
<comment type="caution">
    <text evidence="1">The sequence shown here is derived from an EMBL/GenBank/DDBJ whole genome shotgun (WGS) entry which is preliminary data.</text>
</comment>
<proteinExistence type="predicted"/>
<evidence type="ECO:0000313" key="2">
    <source>
        <dbReference type="Proteomes" id="UP000826195"/>
    </source>
</evidence>
<sequence length="912" mass="105911">MISVNDATYCENHDLKSPDEATDFFKNSFRRSSNKTTHINRELERKIDEYIFLNNIDYSLFTFPTAELIHHKKILSEFKNEEIVSLVLRPLPVLPRVTQSQKQIILRPSTNVKNRDDIIPGDSFNLFELINSRSGFLPTKNFVTNIKDKFIPSFSSSSYLKCRKPIKNDVPKVENGKLEVFEEMFKLRNFGIDPINLNERRTCLKLTFCSRLRKQSLLVPSVTVIKLNKNSKNNVEYDISENKNIMLWNSASDETHFVRSAEKGDCVSQMLIYPYGVETYDNRSTFDGYPIFISKILSASRNHTLEKRIADFVSNDLRNVIGERKSYDFILKTFEELEHSSLSKIRRTKASFFEKQFNHSYNSNAAMNGIVRILIIALIAITNAQAMRNLRVGDTVDLSKQYSDQIIVSDIFNGFNGSRFIKEKYDDEYNNQMFYRTCMLFESLKTEYYPQVLIDKKLSDSASLKLFYYTDLWREKNLGVNENYINNDHFRYGFVKLCHTHNVQTLNIKLIDDEYFSKIVDDNTASIWMNETVVFRLKRDNETHYVSSISTGTCLIQISVNDATYCENHNPKSPNEAADFFKNSFHRSSIKSTHINRELERKIDEYIFLNNIDYSLFTFPSAEFIHQKKILSEFKNEEIVSLVLRPLPVLSFVRKSQEQIILRPSTDVKNRGDIAPGDIFNLDKSLKSRSGFLTTRNFETNTKDEFIPSSGSYSYSNCRKPIKNDVPKVENGKLEVFEEMFKRQNFGINPNNLNERETCLKLTVCSRLTKQSLLIPPMTIIKLNKNSKNNVNYNIFENKNIILWNSASDETHFVRSAEKGDCVSQMLIYPFDVETYERKSIFDDNSTFMGEILSASHNRTLEKRIANFVNNDLRNVIGSKSNSISILKTFEELEHNNLVSNTSINLYLEKIV</sequence>
<dbReference type="AlphaFoldDB" id="A0AAV7IKU3"/>
<accession>A0AAV7IKU3</accession>
<dbReference type="Proteomes" id="UP000826195">
    <property type="component" value="Unassembled WGS sequence"/>
</dbReference>
<protein>
    <submittedName>
        <fullName evidence="1">Uncharacterized protein</fullName>
    </submittedName>
</protein>
<organism evidence="1 2">
    <name type="scientific">Cotesia glomerata</name>
    <name type="common">Lepidopteran parasitic wasp</name>
    <name type="synonym">Apanteles glomeratus</name>
    <dbReference type="NCBI Taxonomy" id="32391"/>
    <lineage>
        <taxon>Eukaryota</taxon>
        <taxon>Metazoa</taxon>
        <taxon>Ecdysozoa</taxon>
        <taxon>Arthropoda</taxon>
        <taxon>Hexapoda</taxon>
        <taxon>Insecta</taxon>
        <taxon>Pterygota</taxon>
        <taxon>Neoptera</taxon>
        <taxon>Endopterygota</taxon>
        <taxon>Hymenoptera</taxon>
        <taxon>Apocrita</taxon>
        <taxon>Ichneumonoidea</taxon>
        <taxon>Braconidae</taxon>
        <taxon>Microgastrinae</taxon>
        <taxon>Cotesia</taxon>
    </lineage>
</organism>
<dbReference type="EMBL" id="JAHXZJ010001119">
    <property type="protein sequence ID" value="KAH0553767.1"/>
    <property type="molecule type" value="Genomic_DNA"/>
</dbReference>
<evidence type="ECO:0000313" key="1">
    <source>
        <dbReference type="EMBL" id="KAH0553767.1"/>
    </source>
</evidence>
<name>A0AAV7IKU3_COTGL</name>
<keyword evidence="2" id="KW-1185">Reference proteome</keyword>
<reference evidence="1 2" key="1">
    <citation type="journal article" date="2021" name="J. Hered.">
        <title>A chromosome-level genome assembly of the parasitoid wasp, Cotesia glomerata (Hymenoptera: Braconidae).</title>
        <authorList>
            <person name="Pinto B.J."/>
            <person name="Weis J.J."/>
            <person name="Gamble T."/>
            <person name="Ode P.J."/>
            <person name="Paul R."/>
            <person name="Zaspel J.M."/>
        </authorList>
    </citation>
    <scope>NUCLEOTIDE SEQUENCE [LARGE SCALE GENOMIC DNA]</scope>
    <source>
        <strain evidence="1">CgM1</strain>
    </source>
</reference>